<dbReference type="Gene3D" id="2.40.128.10">
    <property type="match status" value="1"/>
</dbReference>
<accession>A0A7W9CF37</accession>
<reference evidence="2 3" key="1">
    <citation type="submission" date="2020-08" db="EMBL/GenBank/DDBJ databases">
        <title>Genomic Encyclopedia of Type Strains, Phase IV (KMG-IV): sequencing the most valuable type-strain genomes for metagenomic binning, comparative biology and taxonomic classification.</title>
        <authorList>
            <person name="Goeker M."/>
        </authorList>
    </citation>
    <scope>NUCLEOTIDE SEQUENCE [LARGE SCALE GENOMIC DNA]</scope>
    <source>
        <strain evidence="2 3">DSM 4737</strain>
    </source>
</reference>
<keyword evidence="1" id="KW-0732">Signal</keyword>
<feature type="chain" id="PRO_5031268402" description="Alkaline proteinase inhibitor/ Outer membrane lipoprotein Omp19 domain-containing protein" evidence="1">
    <location>
        <begin position="25"/>
        <end position="135"/>
    </location>
</feature>
<sequence>MTSGLKHPRAVVVAILAMASPAIACTAEDTPMPSQTPAVRTVAAVDDIYGLWSIRDGDTVCRIALSALKAGVGHQASVERCAVPSLREGSIWRPVVGGFELLGPGDRVLARFRKTGLDTFESMDGRLRGERAVEF</sequence>
<dbReference type="EMBL" id="JACHOR010000001">
    <property type="protein sequence ID" value="MBB5744457.1"/>
    <property type="molecule type" value="Genomic_DNA"/>
</dbReference>
<organism evidence="2 3">
    <name type="scientific">Brevundimonas variabilis</name>
    <dbReference type="NCBI Taxonomy" id="74312"/>
    <lineage>
        <taxon>Bacteria</taxon>
        <taxon>Pseudomonadati</taxon>
        <taxon>Pseudomonadota</taxon>
        <taxon>Alphaproteobacteria</taxon>
        <taxon>Caulobacterales</taxon>
        <taxon>Caulobacteraceae</taxon>
        <taxon>Brevundimonas</taxon>
    </lineage>
</organism>
<name>A0A7W9CF37_9CAUL</name>
<dbReference type="AlphaFoldDB" id="A0A7W9CF37"/>
<evidence type="ECO:0000313" key="2">
    <source>
        <dbReference type="EMBL" id="MBB5744457.1"/>
    </source>
</evidence>
<proteinExistence type="predicted"/>
<dbReference type="Proteomes" id="UP000545037">
    <property type="component" value="Unassembled WGS sequence"/>
</dbReference>
<keyword evidence="3" id="KW-1185">Reference proteome</keyword>
<comment type="caution">
    <text evidence="2">The sequence shown here is derived from an EMBL/GenBank/DDBJ whole genome shotgun (WGS) entry which is preliminary data.</text>
</comment>
<evidence type="ECO:0000313" key="3">
    <source>
        <dbReference type="Proteomes" id="UP000545037"/>
    </source>
</evidence>
<feature type="signal peptide" evidence="1">
    <location>
        <begin position="1"/>
        <end position="24"/>
    </location>
</feature>
<dbReference type="RefSeq" id="WP_183211446.1">
    <property type="nucleotide sequence ID" value="NZ_JACHOR010000001.1"/>
</dbReference>
<protein>
    <recommendedName>
        <fullName evidence="4">Alkaline proteinase inhibitor/ Outer membrane lipoprotein Omp19 domain-containing protein</fullName>
    </recommendedName>
</protein>
<evidence type="ECO:0000256" key="1">
    <source>
        <dbReference type="SAM" id="SignalP"/>
    </source>
</evidence>
<gene>
    <name evidence="2" type="ORF">GGR13_000029</name>
</gene>
<evidence type="ECO:0008006" key="4">
    <source>
        <dbReference type="Google" id="ProtNLM"/>
    </source>
</evidence>